<evidence type="ECO:0000313" key="12">
    <source>
        <dbReference type="EMBL" id="PKY03952.1"/>
    </source>
</evidence>
<comment type="caution">
    <text evidence="12">The sequence shown here is derived from an EMBL/GenBank/DDBJ whole genome shotgun (WGS) entry which is preliminary data.</text>
</comment>
<dbReference type="RefSeq" id="XP_024692546.1">
    <property type="nucleotide sequence ID" value="XM_024840274.1"/>
</dbReference>
<keyword evidence="9" id="KW-0137">Centromere</keyword>
<dbReference type="VEuPathDB" id="FungiDB:P168DRAFT_319408"/>
<dbReference type="GO" id="GO:0051301">
    <property type="term" value="P:cell division"/>
    <property type="evidence" value="ECO:0007669"/>
    <property type="project" value="UniProtKB-KW"/>
</dbReference>
<feature type="coiled-coil region" evidence="10">
    <location>
        <begin position="166"/>
        <end position="234"/>
    </location>
</feature>
<keyword evidence="4" id="KW-0132">Cell division</keyword>
<evidence type="ECO:0000256" key="10">
    <source>
        <dbReference type="SAM" id="Coils"/>
    </source>
</evidence>
<evidence type="ECO:0000256" key="3">
    <source>
        <dbReference type="ARBA" id="ARBA00022454"/>
    </source>
</evidence>
<evidence type="ECO:0000256" key="8">
    <source>
        <dbReference type="ARBA" id="ARBA00023306"/>
    </source>
</evidence>
<keyword evidence="6" id="KW-0995">Kinetochore</keyword>
<dbReference type="InterPro" id="IPR007128">
    <property type="entry name" value="PMF1/Nnf1"/>
</dbReference>
<keyword evidence="7" id="KW-0539">Nucleus</keyword>
<evidence type="ECO:0000256" key="4">
    <source>
        <dbReference type="ARBA" id="ARBA00022618"/>
    </source>
</evidence>
<keyword evidence="10" id="KW-0175">Coiled coil</keyword>
<evidence type="ECO:0000313" key="13">
    <source>
        <dbReference type="Proteomes" id="UP000234254"/>
    </source>
</evidence>
<feature type="region of interest" description="Disordered" evidence="11">
    <location>
        <begin position="1"/>
        <end position="37"/>
    </location>
</feature>
<reference evidence="12" key="1">
    <citation type="submission" date="2016-12" db="EMBL/GenBank/DDBJ databases">
        <title>The genomes of Aspergillus section Nigri reveals drivers in fungal speciation.</title>
        <authorList>
            <consortium name="DOE Joint Genome Institute"/>
            <person name="Vesth T.C."/>
            <person name="Nybo J."/>
            <person name="Theobald S."/>
            <person name="Brandl J."/>
            <person name="Frisvad J.C."/>
            <person name="Nielsen K.F."/>
            <person name="Lyhne E.K."/>
            <person name="Kogle M.E."/>
            <person name="Kuo A."/>
            <person name="Riley R."/>
            <person name="Clum A."/>
            <person name="Nolan M."/>
            <person name="Lipzen A."/>
            <person name="Salamov A."/>
            <person name="Henrissat B."/>
            <person name="Wiebenga A."/>
            <person name="De vries R.P."/>
            <person name="Grigoriev I.V."/>
            <person name="Mortensen U.H."/>
            <person name="Andersen M.R."/>
            <person name="Baker S.E."/>
        </authorList>
    </citation>
    <scope>NUCLEOTIDE SEQUENCE</scope>
    <source>
        <strain evidence="12">IBT 28561</strain>
    </source>
</reference>
<name>A0A2I1D241_ASPC2</name>
<dbReference type="EMBL" id="MSFM01000007">
    <property type="protein sequence ID" value="PKY03952.1"/>
    <property type="molecule type" value="Genomic_DNA"/>
</dbReference>
<sequence>MPDQLSTTSQRRRASRAAAASPSPPPPAPVAQTPGPRASRLQAVFEQALARTLRANSFANFSGCFPTPATHVPGSLESVWRQLNAKLEESAKAEFEDILHERNAIGQLNELDRLVGEARFRRDNYDKEGEGGEGVVAPHTLSPDELYKARLAPYLQEAQEALDVKIETTHAQNEELSQKVQAQRMEIDSLLKNLEAVVGDLEGAAAAASQFTSESDLRKDAIQMEEELRTQSEN</sequence>
<keyword evidence="3" id="KW-0158">Chromosome</keyword>
<proteinExistence type="predicted"/>
<evidence type="ECO:0000256" key="7">
    <source>
        <dbReference type="ARBA" id="ARBA00023242"/>
    </source>
</evidence>
<keyword evidence="13" id="KW-1185">Reference proteome</keyword>
<evidence type="ECO:0000256" key="11">
    <source>
        <dbReference type="SAM" id="MobiDB-lite"/>
    </source>
</evidence>
<dbReference type="GO" id="GO:0000444">
    <property type="term" value="C:MIS12/MIND type complex"/>
    <property type="evidence" value="ECO:0007669"/>
    <property type="project" value="InterPro"/>
</dbReference>
<evidence type="ECO:0000256" key="9">
    <source>
        <dbReference type="ARBA" id="ARBA00023328"/>
    </source>
</evidence>
<keyword evidence="5" id="KW-0498">Mitosis</keyword>
<dbReference type="GO" id="GO:0005634">
    <property type="term" value="C:nucleus"/>
    <property type="evidence" value="ECO:0007669"/>
    <property type="project" value="UniProtKB-SubCell"/>
</dbReference>
<dbReference type="AlphaFoldDB" id="A0A2I1D241"/>
<dbReference type="Proteomes" id="UP000234254">
    <property type="component" value="Unassembled WGS sequence"/>
</dbReference>
<gene>
    <name evidence="12" type="ORF">P168DRAFT_319408</name>
</gene>
<accession>A0A2I1D241</accession>
<evidence type="ECO:0000256" key="6">
    <source>
        <dbReference type="ARBA" id="ARBA00022838"/>
    </source>
</evidence>
<dbReference type="OrthoDB" id="18453at2759"/>
<evidence type="ECO:0000256" key="1">
    <source>
        <dbReference type="ARBA" id="ARBA00004123"/>
    </source>
</evidence>
<dbReference type="GO" id="GO:0007059">
    <property type="term" value="P:chromosome segregation"/>
    <property type="evidence" value="ECO:0007669"/>
    <property type="project" value="TreeGrafter"/>
</dbReference>
<evidence type="ECO:0000256" key="2">
    <source>
        <dbReference type="ARBA" id="ARBA00004629"/>
    </source>
</evidence>
<dbReference type="PANTHER" id="PTHR15459">
    <property type="entry name" value="POLYAMINE-MODULATED FACTOR 1"/>
    <property type="match status" value="1"/>
</dbReference>
<organism evidence="12 13">
    <name type="scientific">Aspergillus campestris (strain IBT 28561)</name>
    <dbReference type="NCBI Taxonomy" id="1392248"/>
    <lineage>
        <taxon>Eukaryota</taxon>
        <taxon>Fungi</taxon>
        <taxon>Dikarya</taxon>
        <taxon>Ascomycota</taxon>
        <taxon>Pezizomycotina</taxon>
        <taxon>Eurotiomycetes</taxon>
        <taxon>Eurotiomycetidae</taxon>
        <taxon>Eurotiales</taxon>
        <taxon>Aspergillaceae</taxon>
        <taxon>Aspergillus</taxon>
        <taxon>Aspergillus subgen. Circumdati</taxon>
    </lineage>
</organism>
<dbReference type="GeneID" id="36547798"/>
<comment type="subcellular location">
    <subcellularLocation>
        <location evidence="2">Chromosome</location>
        <location evidence="2">Centromere</location>
        <location evidence="2">Kinetochore</location>
    </subcellularLocation>
    <subcellularLocation>
        <location evidence="1">Nucleus</location>
    </subcellularLocation>
</comment>
<keyword evidence="8" id="KW-0131">Cell cycle</keyword>
<dbReference type="Pfam" id="PF03980">
    <property type="entry name" value="Nnf1"/>
    <property type="match status" value="1"/>
</dbReference>
<dbReference type="PANTHER" id="PTHR15459:SF3">
    <property type="entry name" value="POLYAMINE-MODULATED FACTOR 1"/>
    <property type="match status" value="1"/>
</dbReference>
<protein>
    <submittedName>
        <fullName evidence="12">MIND kinetochore complex component Nnf1</fullName>
    </submittedName>
</protein>
<evidence type="ECO:0000256" key="5">
    <source>
        <dbReference type="ARBA" id="ARBA00022776"/>
    </source>
</evidence>